<dbReference type="Proteomes" id="UP000192439">
    <property type="component" value="Chromosome"/>
</dbReference>
<protein>
    <recommendedName>
        <fullName evidence="1">HTH cro/C1-type domain-containing protein</fullName>
    </recommendedName>
</protein>
<feature type="domain" description="HTH cro/C1-type" evidence="1">
    <location>
        <begin position="38"/>
        <end position="80"/>
    </location>
</feature>
<organism evidence="2 3">
    <name type="scientific">Microcystis aeruginosa PCC 7806SL</name>
    <dbReference type="NCBI Taxonomy" id="1903187"/>
    <lineage>
        <taxon>Bacteria</taxon>
        <taxon>Bacillati</taxon>
        <taxon>Cyanobacteriota</taxon>
        <taxon>Cyanophyceae</taxon>
        <taxon>Oscillatoriophycideae</taxon>
        <taxon>Chroococcales</taxon>
        <taxon>Microcystaceae</taxon>
        <taxon>Microcystis</taxon>
    </lineage>
</organism>
<dbReference type="EMBL" id="CP020771">
    <property type="protein sequence ID" value="ARI84584.1"/>
    <property type="molecule type" value="Genomic_DNA"/>
</dbReference>
<dbReference type="InterPro" id="IPR001387">
    <property type="entry name" value="Cro/C1-type_HTH"/>
</dbReference>
<evidence type="ECO:0000313" key="2">
    <source>
        <dbReference type="EMBL" id="ARI84584.1"/>
    </source>
</evidence>
<accession>A0AB33C5Y5</accession>
<dbReference type="Pfam" id="PF01381">
    <property type="entry name" value="HTH_3"/>
    <property type="match status" value="1"/>
</dbReference>
<reference evidence="2 3" key="1">
    <citation type="journal article" date="2018" name="Harmful Algae">
        <title>The highly heterogeneous methylated genomes and diverse restriction-modification systems of bloom-forming Microcystis.</title>
        <authorList>
            <person name="Zhao L."/>
            <person name="Song Y."/>
            <person name="Li L."/>
            <person name="Gan N."/>
            <person name="Brand J.J."/>
            <person name="Song L."/>
        </authorList>
    </citation>
    <scope>NUCLEOTIDE SEQUENCE [LARGE SCALE GENOMIC DNA]</scope>
    <source>
        <strain evidence="2 3">PCC 7806SL</strain>
    </source>
</reference>
<evidence type="ECO:0000259" key="1">
    <source>
        <dbReference type="PROSITE" id="PS50943"/>
    </source>
</evidence>
<dbReference type="Gene3D" id="1.10.260.40">
    <property type="entry name" value="lambda repressor-like DNA-binding domains"/>
    <property type="match status" value="1"/>
</dbReference>
<name>A0AB33C5Y5_MICA7</name>
<dbReference type="PROSITE" id="PS50943">
    <property type="entry name" value="HTH_CROC1"/>
    <property type="match status" value="1"/>
</dbReference>
<gene>
    <name evidence="2" type="ORF">BH695_5305</name>
</gene>
<sequence>MHKTNRRTQYINRRKQTDSQFSQGFEFGYLSFKLGVILAQAREEAGLTQEELAPKLNWDKATVFNLEENVESVGISTFWEGRLIAKLI</sequence>
<keyword evidence="3" id="KW-1185">Reference proteome</keyword>
<dbReference type="GO" id="GO:0003677">
    <property type="term" value="F:DNA binding"/>
    <property type="evidence" value="ECO:0007669"/>
    <property type="project" value="InterPro"/>
</dbReference>
<dbReference type="CDD" id="cd00093">
    <property type="entry name" value="HTH_XRE"/>
    <property type="match status" value="1"/>
</dbReference>
<dbReference type="InterPro" id="IPR010982">
    <property type="entry name" value="Lambda_DNA-bd_dom_sf"/>
</dbReference>
<dbReference type="SUPFAM" id="SSF47413">
    <property type="entry name" value="lambda repressor-like DNA-binding domains"/>
    <property type="match status" value="1"/>
</dbReference>
<proteinExistence type="predicted"/>
<dbReference type="RefSeq" id="WP_002747636.1">
    <property type="nucleotide sequence ID" value="NZ_CP020771.1"/>
</dbReference>
<dbReference type="AlphaFoldDB" id="A0AB33C5Y5"/>
<evidence type="ECO:0000313" key="3">
    <source>
        <dbReference type="Proteomes" id="UP000192439"/>
    </source>
</evidence>